<evidence type="ECO:0000256" key="1">
    <source>
        <dbReference type="ARBA" id="ARBA00022679"/>
    </source>
</evidence>
<dbReference type="AlphaFoldDB" id="A0A8X6KAC9"/>
<dbReference type="PANTHER" id="PTHR37984:SF5">
    <property type="entry name" value="PROTEIN NYNRIN-LIKE"/>
    <property type="match status" value="1"/>
</dbReference>
<dbReference type="GO" id="GO:0003964">
    <property type="term" value="F:RNA-directed DNA polymerase activity"/>
    <property type="evidence" value="ECO:0007669"/>
    <property type="project" value="UniProtKB-KW"/>
</dbReference>
<protein>
    <submittedName>
        <fullName evidence="9">Transposon Ty3-I Gag-Pol polyprotein</fullName>
    </submittedName>
</protein>
<feature type="region of interest" description="Disordered" evidence="7">
    <location>
        <begin position="197"/>
        <end position="219"/>
    </location>
</feature>
<evidence type="ECO:0000313" key="10">
    <source>
        <dbReference type="Proteomes" id="UP000886998"/>
    </source>
</evidence>
<proteinExistence type="predicted"/>
<dbReference type="InterPro" id="IPR043502">
    <property type="entry name" value="DNA/RNA_pol_sf"/>
</dbReference>
<evidence type="ECO:0000259" key="8">
    <source>
        <dbReference type="Pfam" id="PF17917"/>
    </source>
</evidence>
<dbReference type="GO" id="GO:0004519">
    <property type="term" value="F:endonuclease activity"/>
    <property type="evidence" value="ECO:0007669"/>
    <property type="project" value="UniProtKB-KW"/>
</dbReference>
<dbReference type="Pfam" id="PF17917">
    <property type="entry name" value="RT_RNaseH"/>
    <property type="match status" value="1"/>
</dbReference>
<evidence type="ECO:0000256" key="5">
    <source>
        <dbReference type="ARBA" id="ARBA00022801"/>
    </source>
</evidence>
<organism evidence="9 10">
    <name type="scientific">Trichonephila inaurata madagascariensis</name>
    <dbReference type="NCBI Taxonomy" id="2747483"/>
    <lineage>
        <taxon>Eukaryota</taxon>
        <taxon>Metazoa</taxon>
        <taxon>Ecdysozoa</taxon>
        <taxon>Arthropoda</taxon>
        <taxon>Chelicerata</taxon>
        <taxon>Arachnida</taxon>
        <taxon>Araneae</taxon>
        <taxon>Araneomorphae</taxon>
        <taxon>Entelegynae</taxon>
        <taxon>Araneoidea</taxon>
        <taxon>Nephilidae</taxon>
        <taxon>Trichonephila</taxon>
        <taxon>Trichonephila inaurata</taxon>
    </lineage>
</organism>
<keyword evidence="10" id="KW-1185">Reference proteome</keyword>
<reference evidence="9" key="1">
    <citation type="submission" date="2020-08" db="EMBL/GenBank/DDBJ databases">
        <title>Multicomponent nature underlies the extraordinary mechanical properties of spider dragline silk.</title>
        <authorList>
            <person name="Kono N."/>
            <person name="Nakamura H."/>
            <person name="Mori M."/>
            <person name="Yoshida Y."/>
            <person name="Ohtoshi R."/>
            <person name="Malay A.D."/>
            <person name="Moran D.A.P."/>
            <person name="Tomita M."/>
            <person name="Numata K."/>
            <person name="Arakawa K."/>
        </authorList>
    </citation>
    <scope>NUCLEOTIDE SEQUENCE</scope>
</reference>
<evidence type="ECO:0000256" key="3">
    <source>
        <dbReference type="ARBA" id="ARBA00022722"/>
    </source>
</evidence>
<dbReference type="EMBL" id="BMAV01024661">
    <property type="protein sequence ID" value="GFS35037.1"/>
    <property type="molecule type" value="Genomic_DNA"/>
</dbReference>
<evidence type="ECO:0000256" key="4">
    <source>
        <dbReference type="ARBA" id="ARBA00022759"/>
    </source>
</evidence>
<keyword evidence="3" id="KW-0540">Nuclease</keyword>
<dbReference type="SUPFAM" id="SSF56672">
    <property type="entry name" value="DNA/RNA polymerases"/>
    <property type="match status" value="1"/>
</dbReference>
<keyword evidence="2" id="KW-0548">Nucleotidyltransferase</keyword>
<dbReference type="Proteomes" id="UP000886998">
    <property type="component" value="Unassembled WGS sequence"/>
</dbReference>
<accession>A0A8X6KAC9</accession>
<keyword evidence="1" id="KW-0808">Transferase</keyword>
<dbReference type="InterPro" id="IPR050951">
    <property type="entry name" value="Retrovirus_Pol_polyprotein"/>
</dbReference>
<evidence type="ECO:0000256" key="6">
    <source>
        <dbReference type="ARBA" id="ARBA00022918"/>
    </source>
</evidence>
<evidence type="ECO:0000256" key="2">
    <source>
        <dbReference type="ARBA" id="ARBA00022695"/>
    </source>
</evidence>
<dbReference type="PANTHER" id="PTHR37984">
    <property type="entry name" value="PROTEIN CBG26694"/>
    <property type="match status" value="1"/>
</dbReference>
<feature type="compositionally biased region" description="Polar residues" evidence="7">
    <location>
        <begin position="204"/>
        <end position="213"/>
    </location>
</feature>
<dbReference type="InterPro" id="IPR041373">
    <property type="entry name" value="RT_RNaseH"/>
</dbReference>
<evidence type="ECO:0000256" key="7">
    <source>
        <dbReference type="SAM" id="MobiDB-lite"/>
    </source>
</evidence>
<dbReference type="GO" id="GO:0016787">
    <property type="term" value="F:hydrolase activity"/>
    <property type="evidence" value="ECO:0007669"/>
    <property type="project" value="UniProtKB-KW"/>
</dbReference>
<keyword evidence="6" id="KW-0695">RNA-directed DNA polymerase</keyword>
<keyword evidence="4" id="KW-0255">Endonuclease</keyword>
<gene>
    <name evidence="9" type="primary">TY3B-I_587</name>
    <name evidence="9" type="ORF">TNIN_129782</name>
</gene>
<keyword evidence="5" id="KW-0378">Hydrolase</keyword>
<dbReference type="OrthoDB" id="7555456at2759"/>
<comment type="caution">
    <text evidence="9">The sequence shown here is derived from an EMBL/GenBank/DDBJ whole genome shotgun (WGS) entry which is preliminary data.</text>
</comment>
<name>A0A8X6KAC9_9ARAC</name>
<evidence type="ECO:0000313" key="9">
    <source>
        <dbReference type="EMBL" id="GFS35037.1"/>
    </source>
</evidence>
<feature type="domain" description="Reverse transcriptase RNase H-like" evidence="8">
    <location>
        <begin position="115"/>
        <end position="150"/>
    </location>
</feature>
<sequence>MAFLSLQYRATCPGCPQRKLVCCQLFAKGQFFLVSFCAWTLDLFFTAAYGGPRRVSAGFTVTVARAFSTSFDTFSSSDVLPPSAELWTSAVHLPLWYTSDDRQEAPTLNVSQEFRKHFTIVTDHHSLYWLVCLKDRSGRLAIWALCLQEYDFSLKYKTGKKHRDADTLSRNPVEEETETIDKFLDVATSMNLAIEQKKDPDLTRMNSSNNCSPTDKKIF</sequence>